<dbReference type="Proteomes" id="UP000320593">
    <property type="component" value="Unassembled WGS sequence"/>
</dbReference>
<dbReference type="GO" id="GO:0008113">
    <property type="term" value="F:peptide-methionine (S)-S-oxide reductase activity"/>
    <property type="evidence" value="ECO:0007669"/>
    <property type="project" value="UniProtKB-EC"/>
</dbReference>
<organism evidence="6 7">
    <name type="scientific">Roseibium hamelinense</name>
    <dbReference type="NCBI Taxonomy" id="150831"/>
    <lineage>
        <taxon>Bacteria</taxon>
        <taxon>Pseudomonadati</taxon>
        <taxon>Pseudomonadota</taxon>
        <taxon>Alphaproteobacteria</taxon>
        <taxon>Hyphomicrobiales</taxon>
        <taxon>Stappiaceae</taxon>
        <taxon>Roseibium</taxon>
    </lineage>
</organism>
<dbReference type="SUPFAM" id="SSF55068">
    <property type="entry name" value="Peptide methionine sulfoxide reductase"/>
    <property type="match status" value="1"/>
</dbReference>
<sequence length="162" mass="18024">MTVRIGFGGGCHWCTEAVFQQLRGVLSVEQGFIASAPPADIHSEAVIVSFDPHVISVEVLAEVHLRTHASTAAHSMRGKYRSAIYAFDEGQQEETSALVAKLQPDFEGALITQVLPFVSFKASDERFQNYYAQGPDRPFCTRYIDPKLDLLRIQFKRHLAVG</sequence>
<name>A0A562TGW0_9HYPH</name>
<evidence type="ECO:0000313" key="7">
    <source>
        <dbReference type="Proteomes" id="UP000320593"/>
    </source>
</evidence>
<evidence type="ECO:0000256" key="3">
    <source>
        <dbReference type="ARBA" id="ARBA00047806"/>
    </source>
</evidence>
<comment type="catalytic activity">
    <reaction evidence="3">
        <text>L-methionyl-[protein] + [thioredoxin]-disulfide + H2O = L-methionyl-(S)-S-oxide-[protein] + [thioredoxin]-dithiol</text>
        <dbReference type="Rhea" id="RHEA:14217"/>
        <dbReference type="Rhea" id="RHEA-COMP:10698"/>
        <dbReference type="Rhea" id="RHEA-COMP:10700"/>
        <dbReference type="Rhea" id="RHEA-COMP:12313"/>
        <dbReference type="Rhea" id="RHEA-COMP:12315"/>
        <dbReference type="ChEBI" id="CHEBI:15377"/>
        <dbReference type="ChEBI" id="CHEBI:16044"/>
        <dbReference type="ChEBI" id="CHEBI:29950"/>
        <dbReference type="ChEBI" id="CHEBI:44120"/>
        <dbReference type="ChEBI" id="CHEBI:50058"/>
        <dbReference type="EC" id="1.8.4.11"/>
    </reaction>
</comment>
<reference evidence="6 7" key="1">
    <citation type="submission" date="2019-07" db="EMBL/GenBank/DDBJ databases">
        <title>Genomic Encyclopedia of Archaeal and Bacterial Type Strains, Phase II (KMG-II): from individual species to whole genera.</title>
        <authorList>
            <person name="Goeker M."/>
        </authorList>
    </citation>
    <scope>NUCLEOTIDE SEQUENCE [LARGE SCALE GENOMIC DNA]</scope>
    <source>
        <strain evidence="6 7">ATCC BAA-252</strain>
    </source>
</reference>
<comment type="catalytic activity">
    <reaction evidence="4">
        <text>[thioredoxin]-disulfide + L-methionine + H2O = L-methionine (S)-S-oxide + [thioredoxin]-dithiol</text>
        <dbReference type="Rhea" id="RHEA:19993"/>
        <dbReference type="Rhea" id="RHEA-COMP:10698"/>
        <dbReference type="Rhea" id="RHEA-COMP:10700"/>
        <dbReference type="ChEBI" id="CHEBI:15377"/>
        <dbReference type="ChEBI" id="CHEBI:29950"/>
        <dbReference type="ChEBI" id="CHEBI:50058"/>
        <dbReference type="ChEBI" id="CHEBI:57844"/>
        <dbReference type="ChEBI" id="CHEBI:58772"/>
        <dbReference type="EC" id="1.8.4.11"/>
    </reaction>
</comment>
<evidence type="ECO:0000256" key="1">
    <source>
        <dbReference type="ARBA" id="ARBA00012502"/>
    </source>
</evidence>
<keyword evidence="2" id="KW-0560">Oxidoreductase</keyword>
<gene>
    <name evidence="6" type="ORF">JM93_00421</name>
</gene>
<keyword evidence="7" id="KW-1185">Reference proteome</keyword>
<dbReference type="AlphaFoldDB" id="A0A562TGW0"/>
<comment type="caution">
    <text evidence="6">The sequence shown here is derived from an EMBL/GenBank/DDBJ whole genome shotgun (WGS) entry which is preliminary data.</text>
</comment>
<dbReference type="EC" id="1.8.4.11" evidence="1"/>
<dbReference type="RefSeq" id="WP_145340400.1">
    <property type="nucleotide sequence ID" value="NZ_SMLY01000087.1"/>
</dbReference>
<proteinExistence type="predicted"/>
<dbReference type="InterPro" id="IPR036509">
    <property type="entry name" value="Met_Sox_Rdtase_MsrA_sf"/>
</dbReference>
<dbReference type="Pfam" id="PF01625">
    <property type="entry name" value="PMSR"/>
    <property type="match status" value="1"/>
</dbReference>
<dbReference type="InterPro" id="IPR002569">
    <property type="entry name" value="Met_Sox_Rdtase_MsrA_dom"/>
</dbReference>
<evidence type="ECO:0000256" key="2">
    <source>
        <dbReference type="ARBA" id="ARBA00023002"/>
    </source>
</evidence>
<evidence type="ECO:0000313" key="6">
    <source>
        <dbReference type="EMBL" id="TWI92869.1"/>
    </source>
</evidence>
<dbReference type="PANTHER" id="PTHR43774:SF1">
    <property type="entry name" value="PEPTIDE METHIONINE SULFOXIDE REDUCTASE MSRA 2"/>
    <property type="match status" value="1"/>
</dbReference>
<dbReference type="OrthoDB" id="4174719at2"/>
<dbReference type="EMBL" id="VLLF01000001">
    <property type="protein sequence ID" value="TWI92869.1"/>
    <property type="molecule type" value="Genomic_DNA"/>
</dbReference>
<evidence type="ECO:0000256" key="4">
    <source>
        <dbReference type="ARBA" id="ARBA00048782"/>
    </source>
</evidence>
<feature type="domain" description="Peptide methionine sulphoxide reductase MsrA" evidence="5">
    <location>
        <begin position="5"/>
        <end position="140"/>
    </location>
</feature>
<dbReference type="PANTHER" id="PTHR43774">
    <property type="entry name" value="PEPTIDE METHIONINE SULFOXIDE REDUCTASE"/>
    <property type="match status" value="1"/>
</dbReference>
<accession>A0A562TGW0</accession>
<dbReference type="Gene3D" id="3.30.1060.10">
    <property type="entry name" value="Peptide methionine sulphoxide reductase MsrA"/>
    <property type="match status" value="1"/>
</dbReference>
<protein>
    <recommendedName>
        <fullName evidence="1">peptide-methionine (S)-S-oxide reductase</fullName>
        <ecNumber evidence="1">1.8.4.11</ecNumber>
    </recommendedName>
</protein>
<evidence type="ECO:0000259" key="5">
    <source>
        <dbReference type="Pfam" id="PF01625"/>
    </source>
</evidence>